<dbReference type="RefSeq" id="WP_072300008.1">
    <property type="nucleotide sequence ID" value="NZ_FPIP01000003.1"/>
</dbReference>
<protein>
    <submittedName>
        <fullName evidence="2">Uncharacterized protein</fullName>
    </submittedName>
</protein>
<name>A0A1K1N5I1_RUMFL</name>
<reference evidence="2 3" key="1">
    <citation type="submission" date="2016-11" db="EMBL/GenBank/DDBJ databases">
        <authorList>
            <person name="Jaros S."/>
            <person name="Januszkiewicz K."/>
            <person name="Wedrychowicz H."/>
        </authorList>
    </citation>
    <scope>NUCLEOTIDE SEQUENCE [LARGE SCALE GENOMIC DNA]</scope>
    <source>
        <strain evidence="2 3">YL228</strain>
    </source>
</reference>
<dbReference type="EMBL" id="FPIP01000003">
    <property type="protein sequence ID" value="SFW30607.1"/>
    <property type="molecule type" value="Genomic_DNA"/>
</dbReference>
<feature type="transmembrane region" description="Helical" evidence="1">
    <location>
        <begin position="77"/>
        <end position="97"/>
    </location>
</feature>
<feature type="transmembrane region" description="Helical" evidence="1">
    <location>
        <begin position="45"/>
        <end position="65"/>
    </location>
</feature>
<feature type="transmembrane region" description="Helical" evidence="1">
    <location>
        <begin position="134"/>
        <end position="152"/>
    </location>
</feature>
<feature type="transmembrane region" description="Helical" evidence="1">
    <location>
        <begin position="109"/>
        <end position="127"/>
    </location>
</feature>
<gene>
    <name evidence="2" type="ORF">SAMN02910280_1738</name>
</gene>
<sequence length="206" mass="23499">MHERLNSGIKFCIIGNILFLAFSIVCFIFYTTYNAGSLLSAILEYLAYGLEFSGFGAFIFGDWLISSSIRFRGLMKLCLTLYIILEAVMMVLELNAYRFEFYRPYSRALAIFHSAISGFVCLTFLQLDKDKKKLELMVIICIAMMFAGMFGNILGIRIYFSILVNAVAYAVMFYSIARLIRNDEIEVDCHGDRARVAEFKSTIVDD</sequence>
<evidence type="ECO:0000313" key="2">
    <source>
        <dbReference type="EMBL" id="SFW30607.1"/>
    </source>
</evidence>
<proteinExistence type="predicted"/>
<dbReference type="Proteomes" id="UP000183461">
    <property type="component" value="Unassembled WGS sequence"/>
</dbReference>
<evidence type="ECO:0000256" key="1">
    <source>
        <dbReference type="SAM" id="Phobius"/>
    </source>
</evidence>
<feature type="transmembrane region" description="Helical" evidence="1">
    <location>
        <begin position="12"/>
        <end position="33"/>
    </location>
</feature>
<dbReference type="AlphaFoldDB" id="A0A1K1N5I1"/>
<accession>A0A1K1N5I1</accession>
<organism evidence="2 3">
    <name type="scientific">Ruminococcus flavefaciens</name>
    <dbReference type="NCBI Taxonomy" id="1265"/>
    <lineage>
        <taxon>Bacteria</taxon>
        <taxon>Bacillati</taxon>
        <taxon>Bacillota</taxon>
        <taxon>Clostridia</taxon>
        <taxon>Eubacteriales</taxon>
        <taxon>Oscillospiraceae</taxon>
        <taxon>Ruminococcus</taxon>
    </lineage>
</organism>
<evidence type="ECO:0000313" key="3">
    <source>
        <dbReference type="Proteomes" id="UP000183461"/>
    </source>
</evidence>
<keyword evidence="1" id="KW-0472">Membrane</keyword>
<keyword evidence="1" id="KW-1133">Transmembrane helix</keyword>
<keyword evidence="1" id="KW-0812">Transmembrane</keyword>
<feature type="transmembrane region" description="Helical" evidence="1">
    <location>
        <begin position="158"/>
        <end position="177"/>
    </location>
</feature>